<gene>
    <name evidence="3" type="ORF">SAMN05444003_2867</name>
</gene>
<dbReference type="AlphaFoldDB" id="A0A1M5S685"/>
<evidence type="ECO:0000256" key="1">
    <source>
        <dbReference type="ARBA" id="ARBA00005254"/>
    </source>
</evidence>
<sequence length="255" mass="27199">MSQIALTERGNAAVLTLHNEAKLNALTVIMLKELEGHLSDIESRSDIRALIVTGAGPKAFCCGADIAEWGELRPEEFARFWVHGGHRIFDRLARFSKPTIGALNGHAFGGGLELAACCDIRVMTPKATLVLPEAKVGIVPGWSGTQRLARLLPEPVLKEMALFARRLTAERAMNLGFVAEIDDDPLAAALGIVEDLADVSPRANELAKAMIHGAVGEDTGAVIEALGSAAAAASADRYEGVHAFLDKRKPSFEGR</sequence>
<dbReference type="CDD" id="cd06558">
    <property type="entry name" value="crotonase-like"/>
    <property type="match status" value="1"/>
</dbReference>
<name>A0A1M5S685_9RHOB</name>
<proteinExistence type="inferred from homology"/>
<dbReference type="EMBL" id="FQXB01000005">
    <property type="protein sequence ID" value="SHH33788.1"/>
    <property type="molecule type" value="Genomic_DNA"/>
</dbReference>
<organism evidence="3 4">
    <name type="scientific">Cognatiyoonia sediminum</name>
    <dbReference type="NCBI Taxonomy" id="1508389"/>
    <lineage>
        <taxon>Bacteria</taxon>
        <taxon>Pseudomonadati</taxon>
        <taxon>Pseudomonadota</taxon>
        <taxon>Alphaproteobacteria</taxon>
        <taxon>Rhodobacterales</taxon>
        <taxon>Paracoccaceae</taxon>
        <taxon>Cognatiyoonia</taxon>
    </lineage>
</organism>
<dbReference type="InterPro" id="IPR029045">
    <property type="entry name" value="ClpP/crotonase-like_dom_sf"/>
</dbReference>
<protein>
    <submittedName>
        <fullName evidence="3">Short chain enoyl-CoA hydratase</fullName>
    </submittedName>
</protein>
<evidence type="ECO:0000313" key="4">
    <source>
        <dbReference type="Proteomes" id="UP000184074"/>
    </source>
</evidence>
<dbReference type="GO" id="GO:0016829">
    <property type="term" value="F:lyase activity"/>
    <property type="evidence" value="ECO:0007669"/>
    <property type="project" value="UniProtKB-KW"/>
</dbReference>
<dbReference type="Gene3D" id="3.90.226.10">
    <property type="entry name" value="2-enoyl-CoA Hydratase, Chain A, domain 1"/>
    <property type="match status" value="1"/>
</dbReference>
<dbReference type="GO" id="GO:0006635">
    <property type="term" value="P:fatty acid beta-oxidation"/>
    <property type="evidence" value="ECO:0007669"/>
    <property type="project" value="TreeGrafter"/>
</dbReference>
<dbReference type="STRING" id="1508389.SAMN05444003_2867"/>
<dbReference type="Gene3D" id="1.10.12.10">
    <property type="entry name" value="Lyase 2-enoyl-coa Hydratase, Chain A, domain 2"/>
    <property type="match status" value="1"/>
</dbReference>
<dbReference type="InterPro" id="IPR014748">
    <property type="entry name" value="Enoyl-CoA_hydra_C"/>
</dbReference>
<dbReference type="InterPro" id="IPR001753">
    <property type="entry name" value="Enoyl-CoA_hydra/iso"/>
</dbReference>
<dbReference type="Proteomes" id="UP000184074">
    <property type="component" value="Unassembled WGS sequence"/>
</dbReference>
<evidence type="ECO:0000313" key="3">
    <source>
        <dbReference type="EMBL" id="SHH33788.1"/>
    </source>
</evidence>
<dbReference type="Pfam" id="PF00378">
    <property type="entry name" value="ECH_1"/>
    <property type="match status" value="1"/>
</dbReference>
<keyword evidence="4" id="KW-1185">Reference proteome</keyword>
<evidence type="ECO:0000256" key="2">
    <source>
        <dbReference type="ARBA" id="ARBA00023239"/>
    </source>
</evidence>
<comment type="similarity">
    <text evidence="1">Belongs to the enoyl-CoA hydratase/isomerase family.</text>
</comment>
<dbReference type="PANTHER" id="PTHR11941">
    <property type="entry name" value="ENOYL-COA HYDRATASE-RELATED"/>
    <property type="match status" value="1"/>
</dbReference>
<dbReference type="PANTHER" id="PTHR11941:SF54">
    <property type="entry name" value="ENOYL-COA HYDRATASE, MITOCHONDRIAL"/>
    <property type="match status" value="1"/>
</dbReference>
<dbReference type="RefSeq" id="WP_072902199.1">
    <property type="nucleotide sequence ID" value="NZ_FQXB01000005.1"/>
</dbReference>
<dbReference type="OrthoDB" id="9775794at2"/>
<accession>A0A1M5S685</accession>
<keyword evidence="2" id="KW-0456">Lyase</keyword>
<reference evidence="3 4" key="1">
    <citation type="submission" date="2016-11" db="EMBL/GenBank/DDBJ databases">
        <authorList>
            <person name="Jaros S."/>
            <person name="Januszkiewicz K."/>
            <person name="Wedrychowicz H."/>
        </authorList>
    </citation>
    <scope>NUCLEOTIDE SEQUENCE [LARGE SCALE GENOMIC DNA]</scope>
    <source>
        <strain evidence="3 4">DSM 28715</strain>
    </source>
</reference>
<dbReference type="SUPFAM" id="SSF52096">
    <property type="entry name" value="ClpP/crotonase"/>
    <property type="match status" value="1"/>
</dbReference>